<evidence type="ECO:0000256" key="2">
    <source>
        <dbReference type="ARBA" id="ARBA00004240"/>
    </source>
</evidence>
<evidence type="ECO:0000313" key="8">
    <source>
        <dbReference type="Proteomes" id="UP000277580"/>
    </source>
</evidence>
<dbReference type="GO" id="GO:0005739">
    <property type="term" value="C:mitochondrion"/>
    <property type="evidence" value="ECO:0007669"/>
    <property type="project" value="UniProtKB-SubCell"/>
</dbReference>
<evidence type="ECO:0000256" key="3">
    <source>
        <dbReference type="ARBA" id="ARBA00004370"/>
    </source>
</evidence>
<evidence type="ECO:0000256" key="1">
    <source>
        <dbReference type="ARBA" id="ARBA00004173"/>
    </source>
</evidence>
<reference evidence="7 8" key="1">
    <citation type="journal article" date="2018" name="Nat. Ecol. Evol.">
        <title>Pezizomycetes genomes reveal the molecular basis of ectomycorrhizal truffle lifestyle.</title>
        <authorList>
            <person name="Murat C."/>
            <person name="Payen T."/>
            <person name="Noel B."/>
            <person name="Kuo A."/>
            <person name="Morin E."/>
            <person name="Chen J."/>
            <person name="Kohler A."/>
            <person name="Krizsan K."/>
            <person name="Balestrini R."/>
            <person name="Da Silva C."/>
            <person name="Montanini B."/>
            <person name="Hainaut M."/>
            <person name="Levati E."/>
            <person name="Barry K.W."/>
            <person name="Belfiori B."/>
            <person name="Cichocki N."/>
            <person name="Clum A."/>
            <person name="Dockter R.B."/>
            <person name="Fauchery L."/>
            <person name="Guy J."/>
            <person name="Iotti M."/>
            <person name="Le Tacon F."/>
            <person name="Lindquist E.A."/>
            <person name="Lipzen A."/>
            <person name="Malagnac F."/>
            <person name="Mello A."/>
            <person name="Molinier V."/>
            <person name="Miyauchi S."/>
            <person name="Poulain J."/>
            <person name="Riccioni C."/>
            <person name="Rubini A."/>
            <person name="Sitrit Y."/>
            <person name="Splivallo R."/>
            <person name="Traeger S."/>
            <person name="Wang M."/>
            <person name="Zifcakova L."/>
            <person name="Wipf D."/>
            <person name="Zambonelli A."/>
            <person name="Paolocci F."/>
            <person name="Nowrousian M."/>
            <person name="Ottonello S."/>
            <person name="Baldrian P."/>
            <person name="Spatafora J.W."/>
            <person name="Henrissat B."/>
            <person name="Nagy L.G."/>
            <person name="Aury J.M."/>
            <person name="Wincker P."/>
            <person name="Grigoriev I.V."/>
            <person name="Bonfante P."/>
            <person name="Martin F.M."/>
        </authorList>
    </citation>
    <scope>NUCLEOTIDE SEQUENCE [LARGE SCALE GENOMIC DNA]</scope>
    <source>
        <strain evidence="7 8">CCBAS932</strain>
    </source>
</reference>
<dbReference type="Proteomes" id="UP000277580">
    <property type="component" value="Unassembled WGS sequence"/>
</dbReference>
<gene>
    <name evidence="7" type="ORF">P167DRAFT_573867</name>
</gene>
<evidence type="ECO:0000256" key="4">
    <source>
        <dbReference type="ARBA" id="ARBA00022824"/>
    </source>
</evidence>
<organism evidence="7 8">
    <name type="scientific">Morchella conica CCBAS932</name>
    <dbReference type="NCBI Taxonomy" id="1392247"/>
    <lineage>
        <taxon>Eukaryota</taxon>
        <taxon>Fungi</taxon>
        <taxon>Dikarya</taxon>
        <taxon>Ascomycota</taxon>
        <taxon>Pezizomycotina</taxon>
        <taxon>Pezizomycetes</taxon>
        <taxon>Pezizales</taxon>
        <taxon>Morchellaceae</taxon>
        <taxon>Morchella</taxon>
    </lineage>
</organism>
<comment type="subcellular location">
    <subcellularLocation>
        <location evidence="2">Endoplasmic reticulum</location>
    </subcellularLocation>
    <subcellularLocation>
        <location evidence="3">Membrane</location>
    </subcellularLocation>
    <subcellularLocation>
        <location evidence="1">Mitochondrion</location>
    </subcellularLocation>
</comment>
<keyword evidence="4" id="KW-0256">Endoplasmic reticulum</keyword>
<dbReference type="PANTHER" id="PTHR48182">
    <property type="entry name" value="PROTEIN SERAC1"/>
    <property type="match status" value="1"/>
</dbReference>
<keyword evidence="6" id="KW-0472">Membrane</keyword>
<dbReference type="EMBL" id="ML119126">
    <property type="protein sequence ID" value="RPB12792.1"/>
    <property type="molecule type" value="Genomic_DNA"/>
</dbReference>
<name>A0A3N4KU38_9PEZI</name>
<dbReference type="InterPro" id="IPR052374">
    <property type="entry name" value="SERAC1"/>
</dbReference>
<keyword evidence="8" id="KW-1185">Reference proteome</keyword>
<dbReference type="OrthoDB" id="1658288at2759"/>
<keyword evidence="5" id="KW-0496">Mitochondrion</keyword>
<evidence type="ECO:0000256" key="6">
    <source>
        <dbReference type="ARBA" id="ARBA00023136"/>
    </source>
</evidence>
<dbReference type="PANTHER" id="PTHR48182:SF2">
    <property type="entry name" value="PROTEIN SERAC1"/>
    <property type="match status" value="1"/>
</dbReference>
<accession>A0A3N4KU38</accession>
<sequence>MAFKTVFRVRGIPEEVTLDALKKTLSRVDGNEELKIKATIAPSCYNRTQTALVQFDPLPSYLKDSSNVDWDSYDMEVETDAGELFDITIDKNFFGLTQLYPTKTDDITADIVAVTTLSAHAFESWRGKGDLGRMWLRDFLSVGLPNCRTMTYGYYSRLRSPGVHQIRDYSCGSLEELKKARMSEEVVGFCFNVSSRYFTIKDISSGPHISKECNPHDDPGVYSIHQATYGVIFYGTSHRGFLVDDILSVLDPEEHSDKAKLFNSINKSSDLLHSELERFVDFAMQLRIISFYERFKTRRLVQGENGFARTREYITTVDTDSALLHLGAAVEKKIPVDADHTEIVKFKNRQNQAYSSTAVGNKSSDGTPPKYAFAGKIVARSSDDLLPTAVLYFTSRSLKEI</sequence>
<evidence type="ECO:0000313" key="7">
    <source>
        <dbReference type="EMBL" id="RPB12792.1"/>
    </source>
</evidence>
<dbReference type="AlphaFoldDB" id="A0A3N4KU38"/>
<proteinExistence type="predicted"/>
<dbReference type="GO" id="GO:0005783">
    <property type="term" value="C:endoplasmic reticulum"/>
    <property type="evidence" value="ECO:0007669"/>
    <property type="project" value="UniProtKB-SubCell"/>
</dbReference>
<evidence type="ECO:0000256" key="5">
    <source>
        <dbReference type="ARBA" id="ARBA00023128"/>
    </source>
</evidence>
<dbReference type="InParanoid" id="A0A3N4KU38"/>
<protein>
    <submittedName>
        <fullName evidence="7">Uncharacterized protein</fullName>
    </submittedName>
</protein>
<dbReference type="GO" id="GO:0016020">
    <property type="term" value="C:membrane"/>
    <property type="evidence" value="ECO:0007669"/>
    <property type="project" value="UniProtKB-SubCell"/>
</dbReference>